<evidence type="ECO:0000256" key="6">
    <source>
        <dbReference type="ARBA" id="ARBA00022737"/>
    </source>
</evidence>
<evidence type="ECO:0000256" key="11">
    <source>
        <dbReference type="ARBA" id="ARBA00023157"/>
    </source>
</evidence>
<feature type="region of interest" description="Disordered" evidence="14">
    <location>
        <begin position="922"/>
        <end position="958"/>
    </location>
</feature>
<organism>
    <name type="scientific">Branchiostoma floridae</name>
    <name type="common">Florida lancelet</name>
    <name type="synonym">Amphioxus</name>
    <dbReference type="NCBI Taxonomy" id="7739"/>
    <lineage>
        <taxon>Eukaryota</taxon>
        <taxon>Metazoa</taxon>
        <taxon>Chordata</taxon>
        <taxon>Cephalochordata</taxon>
        <taxon>Leptocardii</taxon>
        <taxon>Amphioxiformes</taxon>
        <taxon>Branchiostomatidae</taxon>
        <taxon>Branchiostoma</taxon>
    </lineage>
</organism>
<dbReference type="FunFam" id="2.60.40.60:FF:000118">
    <property type="entry name" value="protocadherin Fat 4"/>
    <property type="match status" value="1"/>
</dbReference>
<dbReference type="FunFam" id="2.60.40.60:FF:000033">
    <property type="entry name" value="FAT atypical cadherin 1"/>
    <property type="match status" value="1"/>
</dbReference>
<dbReference type="GO" id="GO:0005509">
    <property type="term" value="F:calcium ion binding"/>
    <property type="evidence" value="ECO:0007669"/>
    <property type="project" value="UniProtKB-UniRule"/>
</dbReference>
<feature type="compositionally biased region" description="Acidic residues" evidence="14">
    <location>
        <begin position="1769"/>
        <end position="1780"/>
    </location>
</feature>
<feature type="domain" description="Cadherin" evidence="17">
    <location>
        <begin position="750"/>
        <end position="847"/>
    </location>
</feature>
<feature type="domain" description="Cadherin" evidence="17">
    <location>
        <begin position="1057"/>
        <end position="1162"/>
    </location>
</feature>
<accession>C3ZWI6</accession>
<dbReference type="EMBL" id="GG666699">
    <property type="protein sequence ID" value="EEN43115.1"/>
    <property type="molecule type" value="Genomic_DNA"/>
</dbReference>
<dbReference type="CDD" id="cd11304">
    <property type="entry name" value="Cadherin_repeat"/>
    <property type="match status" value="14"/>
</dbReference>
<evidence type="ECO:0000256" key="13">
    <source>
        <dbReference type="PROSITE-ProRule" id="PRU00043"/>
    </source>
</evidence>
<feature type="domain" description="Cadherin" evidence="17">
    <location>
        <begin position="524"/>
        <end position="638"/>
    </location>
</feature>
<feature type="domain" description="Cadherin" evidence="17">
    <location>
        <begin position="305"/>
        <end position="419"/>
    </location>
</feature>
<evidence type="ECO:0000256" key="7">
    <source>
        <dbReference type="ARBA" id="ARBA00022837"/>
    </source>
</evidence>
<dbReference type="STRING" id="7739.C3ZWI6"/>
<dbReference type="GO" id="GO:0007156">
    <property type="term" value="P:homophilic cell adhesion via plasma membrane adhesion molecules"/>
    <property type="evidence" value="ECO:0007669"/>
    <property type="project" value="InterPro"/>
</dbReference>
<keyword evidence="6" id="KW-0677">Repeat</keyword>
<feature type="transmembrane region" description="Helical" evidence="15">
    <location>
        <begin position="1684"/>
        <end position="1709"/>
    </location>
</feature>
<dbReference type="FunFam" id="2.60.40.60:FF:000098">
    <property type="entry name" value="cadherin-23 isoform X1"/>
    <property type="match status" value="1"/>
</dbReference>
<dbReference type="FunFam" id="2.60.40.60:FF:000168">
    <property type="entry name" value="Cadherin-related family member 2"/>
    <property type="match status" value="1"/>
</dbReference>
<evidence type="ECO:0000256" key="16">
    <source>
        <dbReference type="SAM" id="SignalP"/>
    </source>
</evidence>
<evidence type="ECO:0000256" key="8">
    <source>
        <dbReference type="ARBA" id="ARBA00022889"/>
    </source>
</evidence>
<evidence type="ECO:0000256" key="9">
    <source>
        <dbReference type="ARBA" id="ARBA00022989"/>
    </source>
</evidence>
<sequence>MLWRQAVVLGMVCIILRTGAQANQPPIFTQGMDYQQIPEDTAVGSTVYTLSATDADGDTLTYGVSGQVSNNLFIVDPSSGVVTLKTPLDRESDVSQTSIFRVTATDADQGIGGTVSYFLEAGDESKFEVDRPTGVVNLKEELDYEESSVYQLRIRAQDGGGSYQGTQVFQSSTTVLIVNVVDQDDQPPLFLGQPFSTQVNEDTPLGTSIITINARDGDYGIDNPIVYSTEGDDGTFSIDSITGVISLARTLDRESKTDEGGVYSFDVQARENSIEARTTNTSVRITVVDVNDQIPTFYNGTGNSPQNYFTATIPEGTSAGIPLGGLDMRVEDNDEGDNGRFTLTLDEEGSRYFEVVPSTVYGQAAVNIRVKNSRLLDYETLQSVQFKVIAREDLAAEHYNSTATVLVTLEDTNDNSPVFNQSKYDLSVAENSPDGTAVGTITATDLDSGEFAEIAYSLQGSGSEKFAVNNLTGVITVAKGDELDRETIPFYFLTLLAEDGGGRASNVQLQITLLDVNDEAPTFQRSSNKVYIQEDAAAFDEPLQVLAVDRDEGTNKVIKYSIISGNDHDNFTIDEDSGVIDLTQPLDYEALGGGDEFHLVVQAKDEGQPPLNSTTTVIVVVEDMVNTTVSEAAAADTLVVKLNATDEDSGFNGRIDYRIASGSKDKFYITNDGEIKVSPGGRVPLDRDLYGDGYTLIVTATDRGNPDQKTGTATVFITIEDINNKDPVFVSSEKTDTLPEYPNTTYPSKLADMPAVDSDIDSSLEYTITSIMAQDENGQVVTVGSNLFNITSKGEVWVNGELDREFAEDYVLRLEVNDTAAPWPGEQTATATLTIILQDVNDNAPKFSSDEIEQNIQEQLPIGQLLATITANDPDKGPNGEVMFSLTGTNLLAIDSSTGQIKVNSTIDREYGQWLNFTVTAKDGGNPPKSTDKSYNWRVSDTNDNDPKFEQPSYSGEVSENATVGTSVLTVTATDADFGQFGAVRYSLVPVDSNFTIHPDRGEISVDGKLDREMEEQVTLTVTATDNPGGSENNQREKSVEVTIKLLDVNDEAPTFSQNIYTEYIQEDEVAGTSIITLQAVDRDSAGPNSQIEYTILAGNEAGVFTVGRDSGIMTTLKPPGLAPGQDINVTVLASDKGSPIRSSTTIVRVKILDTNDNAPIFVYPAANASTTVLENEPVGTFVVRVLATDEDEAQNGNVTYYFDPSDEYNGDRANFTLDPISGNLTTKVVLDREEKAQYVLYIQARDAGFPPLTGATVIRVHVGDVPDTDPVFKPQLDPVTGEVVPQTLTVGENLAPGTVVGFVLNAFDADEGATIFYYIVGGDPSGYFDLNKNTGEIKTTRTFDREAEASYTLVVKASNNASYTVPGGSRRRKRDIAYDPADPTLQEVIIEIGDQNDEAPKFTKKEYTAGITTEFKFGDAVTVVTAIDPDAGNNSVVTYTITRQLYFDRDSEGNLMSTPKDATGTFNIESDTGQIVTGKVFSSDEKGYYTLNVSARDIGGQSDNASVEIYLLREDQRVKIVFQRTPDEVRAFKDEFAADDSLDDNEVDVKSPQAPSAPPRDDYADEEITVNLYNDEYDNYTKFPPGYANGNFILDAALKEHEDAKRNDDIQFHTTDDQQTDELRTDMFIHGVDRTTGLIMDKERLIELIDANYEFLVRLLRDYNVVEYQVAVPQVQDVTYDNLIIAIAAMAGILVISIALIATVCVCWTSRLKRELRASQAMLYSTKDVIPDLSEKDALQVPGTNQFAIDGSNPMWGKEVYVNEIAEESDSDDSLDDNEVDVKSPQAPSAPPRDDYADEEITVNLYNDEYDNYTKFPPGYANGNFILDAALKEHEDAKRNGPHRNFSLETTEI</sequence>
<feature type="domain" description="Cadherin" evidence="17">
    <location>
        <begin position="91"/>
        <end position="190"/>
    </location>
</feature>
<keyword evidence="3" id="KW-0245">EGF-like domain</keyword>
<reference evidence="18" key="1">
    <citation type="journal article" date="2008" name="Nature">
        <title>The amphioxus genome and the evolution of the chordate karyotype.</title>
        <authorList>
            <consortium name="US DOE Joint Genome Institute (JGI-PGF)"/>
            <person name="Putnam N.H."/>
            <person name="Butts T."/>
            <person name="Ferrier D.E.K."/>
            <person name="Furlong R.F."/>
            <person name="Hellsten U."/>
            <person name="Kawashima T."/>
            <person name="Robinson-Rechavi M."/>
            <person name="Shoguchi E."/>
            <person name="Terry A."/>
            <person name="Yu J.-K."/>
            <person name="Benito-Gutierrez E.L."/>
            <person name="Dubchak I."/>
            <person name="Garcia-Fernandez J."/>
            <person name="Gibson-Brown J.J."/>
            <person name="Grigoriev I.V."/>
            <person name="Horton A.C."/>
            <person name="de Jong P.J."/>
            <person name="Jurka J."/>
            <person name="Kapitonov V.V."/>
            <person name="Kohara Y."/>
            <person name="Kuroki Y."/>
            <person name="Lindquist E."/>
            <person name="Lucas S."/>
            <person name="Osoegawa K."/>
            <person name="Pennacchio L.A."/>
            <person name="Salamov A.A."/>
            <person name="Satou Y."/>
            <person name="Sauka-Spengler T."/>
            <person name="Schmutz J."/>
            <person name="Shin-I T."/>
            <person name="Toyoda A."/>
            <person name="Bronner-Fraser M."/>
            <person name="Fujiyama A."/>
            <person name="Holland L.Z."/>
            <person name="Holland P.W.H."/>
            <person name="Satoh N."/>
            <person name="Rokhsar D.S."/>
        </authorList>
    </citation>
    <scope>NUCLEOTIDE SEQUENCE [LARGE SCALE GENOMIC DNA]</scope>
    <source>
        <strain evidence="18">S238N-H82</strain>
        <tissue evidence="18">Testes</tissue>
    </source>
</reference>
<feature type="domain" description="Cadherin" evidence="17">
    <location>
        <begin position="191"/>
        <end position="297"/>
    </location>
</feature>
<dbReference type="SMART" id="SM00112">
    <property type="entry name" value="CA"/>
    <property type="match status" value="13"/>
</dbReference>
<dbReference type="InterPro" id="IPR020894">
    <property type="entry name" value="Cadherin_CS"/>
</dbReference>
<dbReference type="SUPFAM" id="SSF49313">
    <property type="entry name" value="Cadherin-like"/>
    <property type="match status" value="14"/>
</dbReference>
<keyword evidence="12" id="KW-0325">Glycoprotein</keyword>
<feature type="region of interest" description="Disordered" evidence="14">
    <location>
        <begin position="1543"/>
        <end position="1563"/>
    </location>
</feature>
<dbReference type="GO" id="GO:0005886">
    <property type="term" value="C:plasma membrane"/>
    <property type="evidence" value="ECO:0007669"/>
    <property type="project" value="UniProtKB-SubCell"/>
</dbReference>
<dbReference type="eggNOG" id="KOG3594">
    <property type="taxonomic scope" value="Eukaryota"/>
</dbReference>
<comment type="subcellular location">
    <subcellularLocation>
        <location evidence="1">Cell membrane</location>
        <topology evidence="1">Single-pass type I membrane protein</topology>
    </subcellularLocation>
</comment>
<dbReference type="InParanoid" id="C3ZWI6"/>
<keyword evidence="8" id="KW-0130">Cell adhesion</keyword>
<evidence type="ECO:0000256" key="10">
    <source>
        <dbReference type="ARBA" id="ARBA00023136"/>
    </source>
</evidence>
<feature type="domain" description="Cadherin" evidence="17">
    <location>
        <begin position="1283"/>
        <end position="1403"/>
    </location>
</feature>
<dbReference type="FunFam" id="2.60.40.60:FF:000104">
    <property type="entry name" value="cadherin-23 isoform X1"/>
    <property type="match status" value="1"/>
</dbReference>
<dbReference type="FunFam" id="2.60.40.60:FF:000092">
    <property type="entry name" value="Protocadherin 8"/>
    <property type="match status" value="1"/>
</dbReference>
<dbReference type="FunFam" id="2.60.40.60:FF:000013">
    <property type="entry name" value="Cadherin EGF LAG seven-pass G-type receptor"/>
    <property type="match status" value="1"/>
</dbReference>
<evidence type="ECO:0000256" key="2">
    <source>
        <dbReference type="ARBA" id="ARBA00022475"/>
    </source>
</evidence>
<evidence type="ECO:0000256" key="1">
    <source>
        <dbReference type="ARBA" id="ARBA00004251"/>
    </source>
</evidence>
<feature type="domain" description="Cadherin" evidence="17">
    <location>
        <begin position="1404"/>
        <end position="1523"/>
    </location>
</feature>
<keyword evidence="4 15" id="KW-0812">Transmembrane</keyword>
<evidence type="ECO:0000256" key="3">
    <source>
        <dbReference type="ARBA" id="ARBA00022536"/>
    </source>
</evidence>
<keyword evidence="5 16" id="KW-0732">Signal</keyword>
<keyword evidence="2" id="KW-1003">Cell membrane</keyword>
<evidence type="ECO:0000256" key="4">
    <source>
        <dbReference type="ARBA" id="ARBA00022692"/>
    </source>
</evidence>
<dbReference type="Pfam" id="PF00028">
    <property type="entry name" value="Cadherin"/>
    <property type="match status" value="12"/>
</dbReference>
<feature type="domain" description="Cadherin" evidence="17">
    <location>
        <begin position="29"/>
        <end position="90"/>
    </location>
</feature>
<evidence type="ECO:0000259" key="17">
    <source>
        <dbReference type="PROSITE" id="PS50268"/>
    </source>
</evidence>
<keyword evidence="10 15" id="KW-0472">Membrane</keyword>
<feature type="signal peptide" evidence="16">
    <location>
        <begin position="1"/>
        <end position="22"/>
    </location>
</feature>
<keyword evidence="9 15" id="KW-1133">Transmembrane helix</keyword>
<evidence type="ECO:0000256" key="5">
    <source>
        <dbReference type="ARBA" id="ARBA00022729"/>
    </source>
</evidence>
<feature type="compositionally biased region" description="Polar residues" evidence="14">
    <location>
        <begin position="933"/>
        <end position="942"/>
    </location>
</feature>
<dbReference type="InterPro" id="IPR002126">
    <property type="entry name" value="Cadherin-like_dom"/>
</dbReference>
<dbReference type="PROSITE" id="PS00232">
    <property type="entry name" value="CADHERIN_1"/>
    <property type="match status" value="3"/>
</dbReference>
<feature type="domain" description="Cadherin" evidence="17">
    <location>
        <begin position="628"/>
        <end position="729"/>
    </location>
</feature>
<feature type="domain" description="Cadherin" evidence="17">
    <location>
        <begin position="1165"/>
        <end position="1273"/>
    </location>
</feature>
<dbReference type="PRINTS" id="PR00205">
    <property type="entry name" value="CADHERIN"/>
</dbReference>
<dbReference type="Gene3D" id="2.60.40.60">
    <property type="entry name" value="Cadherins"/>
    <property type="match status" value="14"/>
</dbReference>
<evidence type="ECO:0000256" key="15">
    <source>
        <dbReference type="SAM" id="Phobius"/>
    </source>
</evidence>
<dbReference type="InterPro" id="IPR015919">
    <property type="entry name" value="Cadherin-like_sf"/>
</dbReference>
<feature type="region of interest" description="Disordered" evidence="14">
    <location>
        <begin position="1769"/>
        <end position="1798"/>
    </location>
</feature>
<feature type="domain" description="Cadherin" evidence="17">
    <location>
        <begin position="848"/>
        <end position="949"/>
    </location>
</feature>
<feature type="domain" description="Cadherin" evidence="17">
    <location>
        <begin position="950"/>
        <end position="1056"/>
    </location>
</feature>
<name>C3ZWI6_BRAFL</name>
<proteinExistence type="predicted"/>
<keyword evidence="7 13" id="KW-0106">Calcium</keyword>
<dbReference type="FunFam" id="2.60.40.60:FF:000020">
    <property type="entry name" value="Dachsous cadherin-related 1b"/>
    <property type="match status" value="2"/>
</dbReference>
<gene>
    <name evidence="18" type="ORF">BRAFLDRAFT_130106</name>
</gene>
<dbReference type="PANTHER" id="PTHR24026:SF133">
    <property type="entry name" value="CADHERIN-RELATED FAMILY MEMBER 2"/>
    <property type="match status" value="1"/>
</dbReference>
<feature type="domain" description="Cadherin" evidence="17">
    <location>
        <begin position="420"/>
        <end position="523"/>
    </location>
</feature>
<evidence type="ECO:0000313" key="18">
    <source>
        <dbReference type="EMBL" id="EEN43115.1"/>
    </source>
</evidence>
<keyword evidence="11" id="KW-1015">Disulfide bond</keyword>
<evidence type="ECO:0000256" key="14">
    <source>
        <dbReference type="SAM" id="MobiDB-lite"/>
    </source>
</evidence>
<evidence type="ECO:0000256" key="12">
    <source>
        <dbReference type="ARBA" id="ARBA00023180"/>
    </source>
</evidence>
<dbReference type="PROSITE" id="PS50268">
    <property type="entry name" value="CADHERIN_2"/>
    <property type="match status" value="14"/>
</dbReference>
<feature type="chain" id="PRO_5002935092" description="Cadherin domain-containing protein" evidence="16">
    <location>
        <begin position="23"/>
        <end position="1854"/>
    </location>
</feature>
<protein>
    <recommendedName>
        <fullName evidence="17">Cadherin domain-containing protein</fullName>
    </recommendedName>
</protein>
<dbReference type="PANTHER" id="PTHR24026">
    <property type="entry name" value="FAT ATYPICAL CADHERIN-RELATED"/>
    <property type="match status" value="1"/>
</dbReference>